<dbReference type="Proteomes" id="UP000694843">
    <property type="component" value="Unplaced"/>
</dbReference>
<keyword evidence="2" id="KW-1185">Reference proteome</keyword>
<reference evidence="3" key="1">
    <citation type="submission" date="2025-08" db="UniProtKB">
        <authorList>
            <consortium name="RefSeq"/>
        </authorList>
    </citation>
    <scope>IDENTIFICATION</scope>
    <source>
        <tissue evidence="3">Whole organism</tissue>
    </source>
</reference>
<sequence>MSRGLVLLIVAGAAASAQADSVCYSTLQEAFFAWTETAWDACHLQYTAPDIDLATRGYCSVWSKSYDVAKCDPLWANYSKCGLKAAKLLKADNTFDDAAFKATMLQNECSADAKFIAAYPTCKNSTMKYLNFGRLNVCLQKALY</sequence>
<evidence type="ECO:0000256" key="1">
    <source>
        <dbReference type="SAM" id="SignalP"/>
    </source>
</evidence>
<name>A0A8B7PFS3_HYAAZ</name>
<dbReference type="RefSeq" id="XP_018024161.1">
    <property type="nucleotide sequence ID" value="XM_018168672.2"/>
</dbReference>
<proteinExistence type="predicted"/>
<evidence type="ECO:0000313" key="3">
    <source>
        <dbReference type="RefSeq" id="XP_018024161.1"/>
    </source>
</evidence>
<protein>
    <submittedName>
        <fullName evidence="3">Uncharacterized protein LOC108679929</fullName>
    </submittedName>
</protein>
<feature type="chain" id="PRO_5034019347" evidence="1">
    <location>
        <begin position="20"/>
        <end position="144"/>
    </location>
</feature>
<accession>A0A8B7PFS3</accession>
<organism evidence="2 3">
    <name type="scientific">Hyalella azteca</name>
    <name type="common">Amphipod</name>
    <dbReference type="NCBI Taxonomy" id="294128"/>
    <lineage>
        <taxon>Eukaryota</taxon>
        <taxon>Metazoa</taxon>
        <taxon>Ecdysozoa</taxon>
        <taxon>Arthropoda</taxon>
        <taxon>Crustacea</taxon>
        <taxon>Multicrustacea</taxon>
        <taxon>Malacostraca</taxon>
        <taxon>Eumalacostraca</taxon>
        <taxon>Peracarida</taxon>
        <taxon>Amphipoda</taxon>
        <taxon>Senticaudata</taxon>
        <taxon>Talitrida</taxon>
        <taxon>Talitroidea</taxon>
        <taxon>Hyalellidae</taxon>
        <taxon>Hyalella</taxon>
    </lineage>
</organism>
<evidence type="ECO:0000313" key="2">
    <source>
        <dbReference type="Proteomes" id="UP000694843"/>
    </source>
</evidence>
<feature type="signal peptide" evidence="1">
    <location>
        <begin position="1"/>
        <end position="19"/>
    </location>
</feature>
<dbReference type="GeneID" id="108679929"/>
<keyword evidence="1" id="KW-0732">Signal</keyword>
<gene>
    <name evidence="3" type="primary">LOC108679929</name>
</gene>
<dbReference type="KEGG" id="hazt:108679929"/>
<dbReference type="AlphaFoldDB" id="A0A8B7PFS3"/>